<dbReference type="Proteomes" id="UP001055879">
    <property type="component" value="Linkage Group LG11"/>
</dbReference>
<name>A0ACB8Z3Z4_ARCLA</name>
<comment type="caution">
    <text evidence="1">The sequence shown here is derived from an EMBL/GenBank/DDBJ whole genome shotgun (WGS) entry which is preliminary data.</text>
</comment>
<protein>
    <submittedName>
        <fullName evidence="1">Uncharacterized protein</fullName>
    </submittedName>
</protein>
<evidence type="ECO:0000313" key="2">
    <source>
        <dbReference type="Proteomes" id="UP001055879"/>
    </source>
</evidence>
<dbReference type="EMBL" id="CM042057">
    <property type="protein sequence ID" value="KAI3691959.1"/>
    <property type="molecule type" value="Genomic_DNA"/>
</dbReference>
<reference evidence="2" key="1">
    <citation type="journal article" date="2022" name="Mol. Ecol. Resour.">
        <title>The genomes of chicory, endive, great burdock and yacon provide insights into Asteraceae palaeo-polyploidization history and plant inulin production.</title>
        <authorList>
            <person name="Fan W."/>
            <person name="Wang S."/>
            <person name="Wang H."/>
            <person name="Wang A."/>
            <person name="Jiang F."/>
            <person name="Liu H."/>
            <person name="Zhao H."/>
            <person name="Xu D."/>
            <person name="Zhang Y."/>
        </authorList>
    </citation>
    <scope>NUCLEOTIDE SEQUENCE [LARGE SCALE GENOMIC DNA]</scope>
    <source>
        <strain evidence="2">cv. Niubang</strain>
    </source>
</reference>
<organism evidence="1 2">
    <name type="scientific">Arctium lappa</name>
    <name type="common">Greater burdock</name>
    <name type="synonym">Lappa major</name>
    <dbReference type="NCBI Taxonomy" id="4217"/>
    <lineage>
        <taxon>Eukaryota</taxon>
        <taxon>Viridiplantae</taxon>
        <taxon>Streptophyta</taxon>
        <taxon>Embryophyta</taxon>
        <taxon>Tracheophyta</taxon>
        <taxon>Spermatophyta</taxon>
        <taxon>Magnoliopsida</taxon>
        <taxon>eudicotyledons</taxon>
        <taxon>Gunneridae</taxon>
        <taxon>Pentapetalae</taxon>
        <taxon>asterids</taxon>
        <taxon>campanulids</taxon>
        <taxon>Asterales</taxon>
        <taxon>Asteraceae</taxon>
        <taxon>Carduoideae</taxon>
        <taxon>Cardueae</taxon>
        <taxon>Arctiinae</taxon>
        <taxon>Arctium</taxon>
    </lineage>
</organism>
<reference evidence="1 2" key="2">
    <citation type="journal article" date="2022" name="Mol. Ecol. Resour.">
        <title>The genomes of chicory, endive, great burdock and yacon provide insights into Asteraceae paleo-polyploidization history and plant inulin production.</title>
        <authorList>
            <person name="Fan W."/>
            <person name="Wang S."/>
            <person name="Wang H."/>
            <person name="Wang A."/>
            <person name="Jiang F."/>
            <person name="Liu H."/>
            <person name="Zhao H."/>
            <person name="Xu D."/>
            <person name="Zhang Y."/>
        </authorList>
    </citation>
    <scope>NUCLEOTIDE SEQUENCE [LARGE SCALE GENOMIC DNA]</scope>
    <source>
        <strain evidence="2">cv. Niubang</strain>
    </source>
</reference>
<evidence type="ECO:0000313" key="1">
    <source>
        <dbReference type="EMBL" id="KAI3691959.1"/>
    </source>
</evidence>
<sequence>MIPKKLLLLLYTEDSNHWKRKLLNYQNTCIVMEMSSIQQLKKIYEALQHNKKVNLFGSPGVGKTWMAKRVSDHGIRDKLFDFTLWVFICRTYDRKSLSESIARQLCLFPVNKEWEVEDDLKELTISDETENLETLIDKITKKLEGRKIILILDDIPDEETKSRNNEEMFWVAWEEMFNRCVDDVNSRTVLISRSSKEYGDWFRVEVEALSREDSRSLLIEKLDARLRQILRIQTLGESFIEKSNGFPGTITMIAKVLNYFGVDSSGVSMLEKELKEASEEYSVSKLLCRMHDVLPIGVLKDLWWNGVHFFRDSGSVHYNELITYWILEGYLGFDSMTSLYEKGHRVLIELMDCGILKEQEGGCVFMDKSLINADDLFQCLDQIACLGLATVFESDTEGFGTMTHDDGMLKTPWTSKKGKNQEEKKSLKKVGQNLSTLLLDGTRFSEKDLVGFLEPETELQVLALFNPTIKSLVQPLAMMDTLRVLVLRDCVFLEDLNLSLKALCVLEISGARSLDDLKPEIFDNMPKLQSLNLSELQITSLPHSIYSLAELKWLVIKDCPRLKRVRSLAKLKHLLVLDLSGNISLDYVDKNFLEFTNLQILNLSNTMVSTTPLLRNLEELTHLLLRDCKNLGRLRSLTSLESLRTLDLSGSTNFEEFHDPSLRNLTSLRTMDLSGTTLDRLPINIANPHCLYLKNCLRLQQLSCIAPLVDLEVLDLSGSKNLNEIEDDFFDRTTRLRVLNLSETNLKAMPSLSNLSNLRELLVSRCASLVELPSLESAIKLEVLDVSHCGSLEDMADVSFERMFHLRKLDLSETKIKYLPTLSNPRNLRHLVLQNCTNLQNLELNVSLSNLETLDLAGIASLAPNGAEPVKDMINLQFLDLSRTPIEELPSMSNLKNLSHLSVSGCTRLEAVPDLDHLTKLEVLDLSGSSIKRLPNFCSSKNLRKLLLKDCVMVEDVPDVEINDLLAGTLKLPRGISSLSHFEYLEFPNILSEEMNQDPWNICRLSDDHKPPLFLNGTQFLRILKKSPSLDGTLTFHICAFPVVVERETGNNYLRRHELVFRDVYLRTREFAEGNRSLQIRGFNQFVPKGIENIIDHVDLVFLIDNKFNSLLLGLSVSVLNKLKGCWIERCDEMVTILDQENETKDDPESEIALQNLGISNNRRLTSIWNGKQSIFRWFNNLKTLYLDGCPQISTVFPSSWLPKTLKVLEIKHCDKIVSLCEAELELELPFLETLHLFELPELKTIGIAFPSLQTLKICECPKVKQYEESFRFAKDLKTLWISGATSLKSLCSGNVIGSCFPLKNVKIIKIRSCEKLRTLFADNSVDYELPWLNTLHLEDLPMLKSVGVGLPSLRERRIFECPNLQFDGTIGDRD</sequence>
<proteinExistence type="predicted"/>
<accession>A0ACB8Z3Z4</accession>
<gene>
    <name evidence="1" type="ORF">L6452_31763</name>
</gene>
<keyword evidence="2" id="KW-1185">Reference proteome</keyword>